<evidence type="ECO:0000256" key="8">
    <source>
        <dbReference type="RuleBase" id="RU003971"/>
    </source>
</evidence>
<dbReference type="Gene3D" id="1.10.533.10">
    <property type="entry name" value="Death Domain, Fas"/>
    <property type="match status" value="1"/>
</dbReference>
<dbReference type="Pfam" id="PF00619">
    <property type="entry name" value="CARD"/>
    <property type="match status" value="1"/>
</dbReference>
<feature type="domain" description="Caspase family p20" evidence="11">
    <location>
        <begin position="290"/>
        <end position="416"/>
    </location>
</feature>
<keyword evidence="2" id="KW-0645">Protease</keyword>
<protein>
    <recommendedName>
        <fullName evidence="15">Caspase-3</fullName>
    </recommendedName>
</protein>
<name>A0AAN8JNZ0_PATCE</name>
<feature type="domain" description="CARD" evidence="12">
    <location>
        <begin position="1"/>
        <end position="76"/>
    </location>
</feature>
<dbReference type="PIRSF" id="PIRSF038001">
    <property type="entry name" value="Caspase_ICE"/>
    <property type="match status" value="1"/>
</dbReference>
<dbReference type="PANTHER" id="PTHR47901">
    <property type="entry name" value="CASPASE RECRUITMENT DOMAIN-CONTAINING PROTEIN 18"/>
    <property type="match status" value="1"/>
</dbReference>
<dbReference type="InterPro" id="IPR002138">
    <property type="entry name" value="Pept_C14_p10"/>
</dbReference>
<dbReference type="CDD" id="cd01671">
    <property type="entry name" value="CARD"/>
    <property type="match status" value="1"/>
</dbReference>
<dbReference type="AlphaFoldDB" id="A0AAN8JNZ0"/>
<keyword evidence="4" id="KW-0378">Hydrolase</keyword>
<dbReference type="InterPro" id="IPR011029">
    <property type="entry name" value="DEATH-like_dom_sf"/>
</dbReference>
<feature type="domain" description="Caspase family p10" evidence="10">
    <location>
        <begin position="431"/>
        <end position="493"/>
    </location>
</feature>
<evidence type="ECO:0000259" key="12">
    <source>
        <dbReference type="PROSITE" id="PS50209"/>
    </source>
</evidence>
<dbReference type="PRINTS" id="PR00376">
    <property type="entry name" value="IL1BCENZYME"/>
</dbReference>
<sequence length="493" mass="56254">MDPKHRDILIRKRSELVENLNTRDGLFTQLIARKVLNQRMVRTIRNGRSPDEQSEELLDILPTRGSECFNKFCEALIADDQESIVTEFLKPKSSEQVSNEEHRGVKRTRSPSPTELCIKNTKEGDISLKYISQYGNPERLLLASKRPYTKNEQMFLSKHFILDPLASMSQTPQFIPVPTQNHQQCSETGSPSVQKLARCDSIDTMRNLMPRRDSQSTESEIKGDNSRVESDSYVSVIREVVSNEQRVICDNMVDNDIDLTDGPVNVCVERSTRQFFIENHRKSYPMNKIPRGEALIINVNEVTGKPPRRGTDIDRDNIHFLLLQLHFNVTVYNDTDGLTAREILEKVTKFSKSEKHEESNASFICLLSHGEEGYIYGTDGEKIALGYVFSLFDNNRCTGLRGKPKIFIVQACRGETFDRGVSLDETDGSPVVKQVPTLSDMIIGYPTQAGYYAWRNRERGSWYIEAIVKVFMKHAKHDDICTLFNRVSSLVSL</sequence>
<organism evidence="13 14">
    <name type="scientific">Patella caerulea</name>
    <name type="common">Rayed Mediterranean limpet</name>
    <dbReference type="NCBI Taxonomy" id="87958"/>
    <lineage>
        <taxon>Eukaryota</taxon>
        <taxon>Metazoa</taxon>
        <taxon>Spiralia</taxon>
        <taxon>Lophotrochozoa</taxon>
        <taxon>Mollusca</taxon>
        <taxon>Gastropoda</taxon>
        <taxon>Patellogastropoda</taxon>
        <taxon>Patelloidea</taxon>
        <taxon>Patellidae</taxon>
        <taxon>Patella</taxon>
    </lineage>
</organism>
<dbReference type="GO" id="GO:0006915">
    <property type="term" value="P:apoptotic process"/>
    <property type="evidence" value="ECO:0007669"/>
    <property type="project" value="UniProtKB-KW"/>
</dbReference>
<keyword evidence="6" id="KW-0865">Zymogen</keyword>
<proteinExistence type="inferred from homology"/>
<dbReference type="SUPFAM" id="SSF52129">
    <property type="entry name" value="Caspase-like"/>
    <property type="match status" value="1"/>
</dbReference>
<evidence type="ECO:0000256" key="3">
    <source>
        <dbReference type="ARBA" id="ARBA00022703"/>
    </source>
</evidence>
<dbReference type="EMBL" id="JAZGQO010000010">
    <property type="protein sequence ID" value="KAK6177443.1"/>
    <property type="molecule type" value="Genomic_DNA"/>
</dbReference>
<dbReference type="GO" id="GO:0042981">
    <property type="term" value="P:regulation of apoptotic process"/>
    <property type="evidence" value="ECO:0007669"/>
    <property type="project" value="InterPro"/>
</dbReference>
<keyword evidence="5" id="KW-0788">Thiol protease</keyword>
<evidence type="ECO:0000259" key="10">
    <source>
        <dbReference type="PROSITE" id="PS50207"/>
    </source>
</evidence>
<gene>
    <name evidence="13" type="ORF">SNE40_015542</name>
</gene>
<dbReference type="InterPro" id="IPR001309">
    <property type="entry name" value="Pept_C14_p20"/>
</dbReference>
<dbReference type="CDD" id="cd00032">
    <property type="entry name" value="CASc"/>
    <property type="match status" value="1"/>
</dbReference>
<dbReference type="SMART" id="SM00115">
    <property type="entry name" value="CASc"/>
    <property type="match status" value="1"/>
</dbReference>
<dbReference type="GO" id="GO:0004197">
    <property type="term" value="F:cysteine-type endopeptidase activity"/>
    <property type="evidence" value="ECO:0007669"/>
    <property type="project" value="InterPro"/>
</dbReference>
<evidence type="ECO:0008006" key="15">
    <source>
        <dbReference type="Google" id="ProtNLM"/>
    </source>
</evidence>
<dbReference type="Pfam" id="PF00656">
    <property type="entry name" value="Peptidase_C14"/>
    <property type="match status" value="1"/>
</dbReference>
<evidence type="ECO:0000256" key="5">
    <source>
        <dbReference type="ARBA" id="ARBA00022807"/>
    </source>
</evidence>
<feature type="region of interest" description="Disordered" evidence="9">
    <location>
        <begin position="95"/>
        <end position="114"/>
    </location>
</feature>
<keyword evidence="14" id="KW-1185">Reference proteome</keyword>
<dbReference type="GO" id="GO:0006508">
    <property type="term" value="P:proteolysis"/>
    <property type="evidence" value="ECO:0007669"/>
    <property type="project" value="UniProtKB-KW"/>
</dbReference>
<evidence type="ECO:0000256" key="4">
    <source>
        <dbReference type="ARBA" id="ARBA00022801"/>
    </source>
</evidence>
<dbReference type="PROSITE" id="PS50209">
    <property type="entry name" value="CARD"/>
    <property type="match status" value="1"/>
</dbReference>
<evidence type="ECO:0000256" key="2">
    <source>
        <dbReference type="ARBA" id="ARBA00022670"/>
    </source>
</evidence>
<accession>A0AAN8JNZ0</accession>
<dbReference type="InterPro" id="IPR011600">
    <property type="entry name" value="Pept_C14_caspase"/>
</dbReference>
<evidence type="ECO:0000313" key="14">
    <source>
        <dbReference type="Proteomes" id="UP001347796"/>
    </source>
</evidence>
<dbReference type="SMART" id="SM00114">
    <property type="entry name" value="CARD"/>
    <property type="match status" value="1"/>
</dbReference>
<comment type="caution">
    <text evidence="13">The sequence shown here is derived from an EMBL/GenBank/DDBJ whole genome shotgun (WGS) entry which is preliminary data.</text>
</comment>
<dbReference type="InterPro" id="IPR033139">
    <property type="entry name" value="Caspase_cys_AS"/>
</dbReference>
<evidence type="ECO:0000256" key="9">
    <source>
        <dbReference type="SAM" id="MobiDB-lite"/>
    </source>
</evidence>
<feature type="active site" evidence="7">
    <location>
        <position position="369"/>
    </location>
</feature>
<dbReference type="InterPro" id="IPR001315">
    <property type="entry name" value="CARD"/>
</dbReference>
<keyword evidence="3" id="KW-0053">Apoptosis</keyword>
<dbReference type="PANTHER" id="PTHR47901:SF8">
    <property type="entry name" value="CASPASE-3"/>
    <property type="match status" value="1"/>
</dbReference>
<evidence type="ECO:0000256" key="6">
    <source>
        <dbReference type="ARBA" id="ARBA00023145"/>
    </source>
</evidence>
<dbReference type="InterPro" id="IPR015917">
    <property type="entry name" value="Pept_C14A"/>
</dbReference>
<dbReference type="Gene3D" id="3.40.50.1460">
    <property type="match status" value="1"/>
</dbReference>
<comment type="similarity">
    <text evidence="1 8">Belongs to the peptidase C14A family.</text>
</comment>
<evidence type="ECO:0000313" key="13">
    <source>
        <dbReference type="EMBL" id="KAK6177443.1"/>
    </source>
</evidence>
<dbReference type="PROSITE" id="PS50207">
    <property type="entry name" value="CASPASE_P10"/>
    <property type="match status" value="1"/>
</dbReference>
<evidence type="ECO:0000256" key="1">
    <source>
        <dbReference type="ARBA" id="ARBA00010134"/>
    </source>
</evidence>
<dbReference type="PROSITE" id="PS50208">
    <property type="entry name" value="CASPASE_P20"/>
    <property type="match status" value="1"/>
</dbReference>
<feature type="region of interest" description="Disordered" evidence="9">
    <location>
        <begin position="209"/>
        <end position="228"/>
    </location>
</feature>
<dbReference type="PROSITE" id="PS01122">
    <property type="entry name" value="CASPASE_CYS"/>
    <property type="match status" value="1"/>
</dbReference>
<reference evidence="13 14" key="1">
    <citation type="submission" date="2024-01" db="EMBL/GenBank/DDBJ databases">
        <title>The genome of the rayed Mediterranean limpet Patella caerulea (Linnaeus, 1758).</title>
        <authorList>
            <person name="Anh-Thu Weber A."/>
            <person name="Halstead-Nussloch G."/>
        </authorList>
    </citation>
    <scope>NUCLEOTIDE SEQUENCE [LARGE SCALE GENOMIC DNA]</scope>
    <source>
        <strain evidence="13">AATW-2023a</strain>
        <tissue evidence="13">Whole specimen</tissue>
    </source>
</reference>
<dbReference type="InterPro" id="IPR029030">
    <property type="entry name" value="Caspase-like_dom_sf"/>
</dbReference>
<dbReference type="SUPFAM" id="SSF47986">
    <property type="entry name" value="DEATH domain"/>
    <property type="match status" value="1"/>
</dbReference>
<feature type="compositionally biased region" description="Basic and acidic residues" evidence="9">
    <location>
        <begin position="210"/>
        <end position="228"/>
    </location>
</feature>
<dbReference type="Proteomes" id="UP001347796">
    <property type="component" value="Unassembled WGS sequence"/>
</dbReference>
<evidence type="ECO:0000259" key="11">
    <source>
        <dbReference type="PROSITE" id="PS50208"/>
    </source>
</evidence>
<dbReference type="InterPro" id="IPR002398">
    <property type="entry name" value="Pept_C14"/>
</dbReference>
<feature type="active site" evidence="7">
    <location>
        <position position="412"/>
    </location>
</feature>
<evidence type="ECO:0000256" key="7">
    <source>
        <dbReference type="PIRSR" id="PIRSR038001-1"/>
    </source>
</evidence>